<evidence type="ECO:0000313" key="2">
    <source>
        <dbReference type="EMBL" id="TDP73072.1"/>
    </source>
</evidence>
<sequence>MKIRVLGCSGAIAAGYKTTAFLLDDDVLIDAGTGVGDLPLEALAAIDHILISHSHLDHVLSIALLADAVMRLRQQRGRPPIQVHGLAQTLDALRQHVFNGIIWPDFTRLPSPEAPALQLMPFETGEVLRLPGAQGERCIEVLSALHTVPAVGFAVQLPDGGFGDAAAFWVYTGDTGPNPALWERLRSMQVAHLVIETAFGDDECQLARISRHLCPRMLGEELTHLPGRIQVHITHIKPGEVDAVMTEVAALSTSHELRALQAGYSFELAGHIPGRGGD</sequence>
<dbReference type="PANTHER" id="PTHR28283:SF1">
    <property type="entry name" value="3',5'-CYCLIC-NUCLEOTIDE PHOSPHODIESTERASE 1"/>
    <property type="match status" value="1"/>
</dbReference>
<comment type="caution">
    <text evidence="2">The sequence shown here is derived from an EMBL/GenBank/DDBJ whole genome shotgun (WGS) entry which is preliminary data.</text>
</comment>
<dbReference type="RefSeq" id="WP_133700476.1">
    <property type="nucleotide sequence ID" value="NZ_SNXS01000002.1"/>
</dbReference>
<dbReference type="PRINTS" id="PR00388">
    <property type="entry name" value="PDIESTERASE2"/>
</dbReference>
<accession>A0A4R6QR71</accession>
<dbReference type="SMART" id="SM00849">
    <property type="entry name" value="Lactamase_B"/>
    <property type="match status" value="1"/>
</dbReference>
<evidence type="ECO:0000313" key="3">
    <source>
        <dbReference type="Proteomes" id="UP000295361"/>
    </source>
</evidence>
<dbReference type="OrthoDB" id="9803916at2"/>
<protein>
    <submittedName>
        <fullName evidence="2">Ribonuclease BN (tRNA processing enzyme)</fullName>
    </submittedName>
</protein>
<dbReference type="InterPro" id="IPR001279">
    <property type="entry name" value="Metallo-B-lactamas"/>
</dbReference>
<evidence type="ECO:0000259" key="1">
    <source>
        <dbReference type="SMART" id="SM00849"/>
    </source>
</evidence>
<reference evidence="2 3" key="1">
    <citation type="submission" date="2019-03" db="EMBL/GenBank/DDBJ databases">
        <title>Genomic Encyclopedia of Type Strains, Phase IV (KMG-IV): sequencing the most valuable type-strain genomes for metagenomic binning, comparative biology and taxonomic classification.</title>
        <authorList>
            <person name="Goeker M."/>
        </authorList>
    </citation>
    <scope>NUCLEOTIDE SEQUENCE [LARGE SCALE GENOMIC DNA]</scope>
    <source>
        <strain evidence="2 3">DSM 16998</strain>
    </source>
</reference>
<name>A0A4R6QR71_9BURK</name>
<dbReference type="SUPFAM" id="SSF56281">
    <property type="entry name" value="Metallo-hydrolase/oxidoreductase"/>
    <property type="match status" value="1"/>
</dbReference>
<dbReference type="GO" id="GO:0006198">
    <property type="term" value="P:cAMP catabolic process"/>
    <property type="evidence" value="ECO:0007669"/>
    <property type="project" value="InterPro"/>
</dbReference>
<dbReference type="GO" id="GO:0004115">
    <property type="term" value="F:3',5'-cyclic-AMP phosphodiesterase activity"/>
    <property type="evidence" value="ECO:0007669"/>
    <property type="project" value="InterPro"/>
</dbReference>
<dbReference type="PANTHER" id="PTHR28283">
    <property type="entry name" value="3',5'-CYCLIC-NUCLEOTIDE PHOSPHODIESTERASE 1"/>
    <property type="match status" value="1"/>
</dbReference>
<dbReference type="GO" id="GO:1902660">
    <property type="term" value="P:negative regulation of glucose mediated signaling pathway"/>
    <property type="evidence" value="ECO:0007669"/>
    <property type="project" value="TreeGrafter"/>
</dbReference>
<dbReference type="AlphaFoldDB" id="A0A4R6QR71"/>
<dbReference type="CDD" id="cd07735">
    <property type="entry name" value="class_II_PDE_MBL-fold"/>
    <property type="match status" value="1"/>
</dbReference>
<dbReference type="GO" id="GO:0047555">
    <property type="term" value="F:3',5'-cyclic-GMP phosphodiesterase activity"/>
    <property type="evidence" value="ECO:0007669"/>
    <property type="project" value="TreeGrafter"/>
</dbReference>
<gene>
    <name evidence="2" type="ORF">DES47_102818</name>
</gene>
<dbReference type="Proteomes" id="UP000295361">
    <property type="component" value="Unassembled WGS sequence"/>
</dbReference>
<feature type="domain" description="Metallo-beta-lactamase" evidence="1">
    <location>
        <begin position="17"/>
        <end position="228"/>
    </location>
</feature>
<dbReference type="Pfam" id="PF02112">
    <property type="entry name" value="PDEase_II"/>
    <property type="match status" value="1"/>
</dbReference>
<dbReference type="InterPro" id="IPR036866">
    <property type="entry name" value="RibonucZ/Hydroxyglut_hydro"/>
</dbReference>
<dbReference type="InParanoid" id="A0A4R6QR71"/>
<organism evidence="2 3">
    <name type="scientific">Roseateles toxinivorans</name>
    <dbReference type="NCBI Taxonomy" id="270368"/>
    <lineage>
        <taxon>Bacteria</taxon>
        <taxon>Pseudomonadati</taxon>
        <taxon>Pseudomonadota</taxon>
        <taxon>Betaproteobacteria</taxon>
        <taxon>Burkholderiales</taxon>
        <taxon>Sphaerotilaceae</taxon>
        <taxon>Roseateles</taxon>
    </lineage>
</organism>
<keyword evidence="3" id="KW-1185">Reference proteome</keyword>
<dbReference type="Gene3D" id="3.60.15.10">
    <property type="entry name" value="Ribonuclease Z/Hydroxyacylglutathione hydrolase-like"/>
    <property type="match status" value="1"/>
</dbReference>
<proteinExistence type="predicted"/>
<dbReference type="EMBL" id="SNXS01000002">
    <property type="protein sequence ID" value="TDP73072.1"/>
    <property type="molecule type" value="Genomic_DNA"/>
</dbReference>
<dbReference type="InterPro" id="IPR000396">
    <property type="entry name" value="Pdiesterase2"/>
</dbReference>